<gene>
    <name evidence="1" type="ORF">EOT10_36865</name>
</gene>
<protein>
    <submittedName>
        <fullName evidence="1">Sigma-70 family RNA polymerase sigma factor</fullName>
    </submittedName>
</protein>
<keyword evidence="2" id="KW-1185">Reference proteome</keyword>
<dbReference type="AlphaFoldDB" id="A0A437P1X3"/>
<comment type="caution">
    <text evidence="1">The sequence shown here is derived from an EMBL/GenBank/DDBJ whole genome shotgun (WGS) entry which is preliminary data.</text>
</comment>
<accession>A0A437P1X3</accession>
<sequence length="291" mass="32751">MDSPGFGRPRPGRKLGPIADSVGSAHRAWLEPVRETYLRSGLTLNDLSGRARVAKSKISELLRGTGLYPRWEIVLSLGTELKLPDWPLHSLWRQAALEAHKSREWVEGCSEKTLTTSAAPPLEHCAFSELVEDRYRRYAQCFLEDIPRDIAVSNSFDILWLRWNDALASPDHRRFAWEVLRATVMSRTPHLDGRPELGSAAFDTVALSSMTTQIDRMNQFTESLELFKAISRLPDHQLDVTVLRSLCGFTQRGASALLGVSMASVRSDERHARRFLESLIYPPPKTEGNTA</sequence>
<dbReference type="Proteomes" id="UP000283128">
    <property type="component" value="Unassembled WGS sequence"/>
</dbReference>
<dbReference type="Gene3D" id="1.10.10.10">
    <property type="entry name" value="Winged helix-like DNA-binding domain superfamily/Winged helix DNA-binding domain"/>
    <property type="match status" value="1"/>
</dbReference>
<name>A0A437P1X3_9ACTN</name>
<reference evidence="1 2" key="1">
    <citation type="submission" date="2019-01" db="EMBL/GenBank/DDBJ databases">
        <title>Genome sequences of Streptomyces and Rhizobium isolates collected from root and soil.</title>
        <authorList>
            <person name="Chhettri S."/>
            <person name="Sevigny J.L."/>
            <person name="Sen A."/>
            <person name="Ennis N."/>
            <person name="Tisa L."/>
        </authorList>
    </citation>
    <scope>NUCLEOTIDE SEQUENCE [LARGE SCALE GENOMIC DNA]</scope>
    <source>
        <strain evidence="1 2">San01</strain>
    </source>
</reference>
<dbReference type="OrthoDB" id="4295407at2"/>
<evidence type="ECO:0000313" key="2">
    <source>
        <dbReference type="Proteomes" id="UP000283128"/>
    </source>
</evidence>
<dbReference type="EMBL" id="RZYA01000028">
    <property type="protein sequence ID" value="RVU16301.1"/>
    <property type="molecule type" value="Genomic_DNA"/>
</dbReference>
<proteinExistence type="predicted"/>
<evidence type="ECO:0000313" key="1">
    <source>
        <dbReference type="EMBL" id="RVU16301.1"/>
    </source>
</evidence>
<dbReference type="SUPFAM" id="SSF88659">
    <property type="entry name" value="Sigma3 and sigma4 domains of RNA polymerase sigma factors"/>
    <property type="match status" value="1"/>
</dbReference>
<dbReference type="InterPro" id="IPR036388">
    <property type="entry name" value="WH-like_DNA-bd_sf"/>
</dbReference>
<dbReference type="InterPro" id="IPR013324">
    <property type="entry name" value="RNA_pol_sigma_r3/r4-like"/>
</dbReference>
<organism evidence="1 2">
    <name type="scientific">Streptomyces antnestii</name>
    <dbReference type="NCBI Taxonomy" id="2494256"/>
    <lineage>
        <taxon>Bacteria</taxon>
        <taxon>Bacillati</taxon>
        <taxon>Actinomycetota</taxon>
        <taxon>Actinomycetes</taxon>
        <taxon>Kitasatosporales</taxon>
        <taxon>Streptomycetaceae</taxon>
        <taxon>Streptomyces</taxon>
    </lineage>
</organism>